<gene>
    <name evidence="1" type="ORF">TcWFU_004978</name>
</gene>
<proteinExistence type="predicted"/>
<evidence type="ECO:0000313" key="2">
    <source>
        <dbReference type="Proteomes" id="UP001651158"/>
    </source>
</evidence>
<evidence type="ECO:0000313" key="1">
    <source>
        <dbReference type="EMBL" id="KAL5102951.1"/>
    </source>
</evidence>
<comment type="caution">
    <text evidence="1">The sequence shown here is derived from an EMBL/GenBank/DDBJ whole genome shotgun (WGS) entry which is preliminary data.</text>
</comment>
<reference evidence="1 2" key="1">
    <citation type="journal article" date="2022" name="Front. Cell. Infect. Microbiol.">
        <title>The Genomes of Two Strains of Taenia crassiceps the Animal Model for the Study of Human Cysticercosis.</title>
        <authorList>
            <person name="Bobes R.J."/>
            <person name="Estrada K."/>
            <person name="Rios-Valencia D.G."/>
            <person name="Calderon-Gallegos A."/>
            <person name="de la Torre P."/>
            <person name="Carrero J.C."/>
            <person name="Sanchez-Flores A."/>
            <person name="Laclette J.P."/>
        </authorList>
    </citation>
    <scope>NUCLEOTIDE SEQUENCE [LARGE SCALE GENOMIC DNA]</scope>
    <source>
        <strain evidence="1">WFUcys</strain>
    </source>
</reference>
<sequence length="190" mass="20487">MDERTIGGGQHFASDRRGVHVCGGGLQLLIGDCWLPSALHPPPFTSTLTTHPISTSFGFTTRVRQMRRGAVVSGKQWRLPASSAPMAQCTLAMSGDRRWEIVRALDAPAGTKRVRGKQKITTATGVGGPFLSPHLTDQVWKGARTHKKSDGEARVKSSTLIVQTHCDGVSIAPSTNPLVVPPRDVNQWTC</sequence>
<accession>A0ABR4PZY2</accession>
<protein>
    <submittedName>
        <fullName evidence="1">Uncharacterized protein</fullName>
    </submittedName>
</protein>
<organism evidence="1 2">
    <name type="scientific">Taenia crassiceps</name>
    <dbReference type="NCBI Taxonomy" id="6207"/>
    <lineage>
        <taxon>Eukaryota</taxon>
        <taxon>Metazoa</taxon>
        <taxon>Spiralia</taxon>
        <taxon>Lophotrochozoa</taxon>
        <taxon>Platyhelminthes</taxon>
        <taxon>Cestoda</taxon>
        <taxon>Eucestoda</taxon>
        <taxon>Cyclophyllidea</taxon>
        <taxon>Taeniidae</taxon>
        <taxon>Taenia</taxon>
    </lineage>
</organism>
<dbReference type="EMBL" id="JAKROA010000022">
    <property type="protein sequence ID" value="KAL5102951.1"/>
    <property type="molecule type" value="Genomic_DNA"/>
</dbReference>
<keyword evidence="2" id="KW-1185">Reference proteome</keyword>
<dbReference type="Proteomes" id="UP001651158">
    <property type="component" value="Unassembled WGS sequence"/>
</dbReference>
<name>A0ABR4PZY2_9CEST</name>